<comment type="similarity">
    <text evidence="1 2">Belongs to the UPF0301 (AlgH) family.</text>
</comment>
<organism evidence="4 5">
    <name type="scientific">Candidatus Methylocalor cossyra</name>
    <dbReference type="NCBI Taxonomy" id="3108543"/>
    <lineage>
        <taxon>Bacteria</taxon>
        <taxon>Pseudomonadati</taxon>
        <taxon>Pseudomonadota</taxon>
        <taxon>Gammaproteobacteria</taxon>
        <taxon>Methylococcales</taxon>
        <taxon>Methylococcaceae</taxon>
        <taxon>Candidatus Methylocalor</taxon>
    </lineage>
</organism>
<dbReference type="Gene3D" id="3.40.1740.10">
    <property type="entry name" value="VC0467-like"/>
    <property type="match status" value="1"/>
</dbReference>
<feature type="signal peptide" evidence="3">
    <location>
        <begin position="1"/>
        <end position="23"/>
    </location>
</feature>
<reference evidence="4 5" key="1">
    <citation type="submission" date="2024-04" db="EMBL/GenBank/DDBJ databases">
        <authorList>
            <person name="Cremers G."/>
        </authorList>
    </citation>
    <scope>NUCLEOTIDE SEQUENCE [LARGE SCALE GENOMIC DNA]</scope>
    <source>
        <strain evidence="4">MeCH1-AG</strain>
    </source>
</reference>
<dbReference type="Proteomes" id="UP001497493">
    <property type="component" value="Chromosome"/>
</dbReference>
<gene>
    <name evidence="4" type="ORF">MECH1_V1_0699</name>
</gene>
<dbReference type="RefSeq" id="WP_348759023.1">
    <property type="nucleotide sequence ID" value="NZ_OZ026884.1"/>
</dbReference>
<dbReference type="PANTHER" id="PTHR30327:SF1">
    <property type="entry name" value="UPF0301 PROTEIN YQGE"/>
    <property type="match status" value="1"/>
</dbReference>
<dbReference type="HAMAP" id="MF_00758">
    <property type="entry name" value="UPF0301"/>
    <property type="match status" value="1"/>
</dbReference>
<sequence>MKLSVRHLAPLLALALCYATALSYPRPSLAPPAFTSLAGQLLVANRHLADPNFARCVVYMVAHSEEGAMGLVVNRRYGTVTLQKLFGDFGAKAGGNRPVALYYGGPVESERGFILHSDDYTGAGTQLFRNGIALSGDLEIVRAVAEGRGPKQVLFLAGYAGWGPGQVEHEMARNDWLVAPADPTLIFSSAPETVWEKALQRAGLNL</sequence>
<dbReference type="EMBL" id="OZ026884">
    <property type="protein sequence ID" value="CAL1239475.1"/>
    <property type="molecule type" value="Genomic_DNA"/>
</dbReference>
<protein>
    <recommendedName>
        <fullName evidence="2">UPF0301 protein MECH1_V1_0699</fullName>
    </recommendedName>
</protein>
<evidence type="ECO:0000256" key="2">
    <source>
        <dbReference type="HAMAP-Rule" id="MF_00758"/>
    </source>
</evidence>
<evidence type="ECO:0000256" key="3">
    <source>
        <dbReference type="SAM" id="SignalP"/>
    </source>
</evidence>
<evidence type="ECO:0000313" key="4">
    <source>
        <dbReference type="EMBL" id="CAL1239475.1"/>
    </source>
</evidence>
<accession>A0ABP1C5G2</accession>
<name>A0ABP1C5G2_9GAMM</name>
<feature type="chain" id="PRO_5046491825" description="UPF0301 protein MECH1_V1_0699" evidence="3">
    <location>
        <begin position="24"/>
        <end position="206"/>
    </location>
</feature>
<keyword evidence="3" id="KW-0732">Signal</keyword>
<dbReference type="InterPro" id="IPR003774">
    <property type="entry name" value="AlgH-like"/>
</dbReference>
<proteinExistence type="inferred from homology"/>
<keyword evidence="5" id="KW-1185">Reference proteome</keyword>
<dbReference type="PANTHER" id="PTHR30327">
    <property type="entry name" value="UNCHARACTERIZED PROTEIN YQGE"/>
    <property type="match status" value="1"/>
</dbReference>
<evidence type="ECO:0000313" key="5">
    <source>
        <dbReference type="Proteomes" id="UP001497493"/>
    </source>
</evidence>
<dbReference type="SUPFAM" id="SSF143456">
    <property type="entry name" value="VC0467-like"/>
    <property type="match status" value="1"/>
</dbReference>
<dbReference type="Pfam" id="PF02622">
    <property type="entry name" value="DUF179"/>
    <property type="match status" value="1"/>
</dbReference>
<evidence type="ECO:0000256" key="1">
    <source>
        <dbReference type="ARBA" id="ARBA00009600"/>
    </source>
</evidence>